<keyword evidence="1" id="KW-0805">Transcription regulation</keyword>
<sequence>MQICYKRIFYMTIYDISKKAGVSIATVSRVLNGSDKVRPSTKKKVMDIIEKYDYTPNAFARGMGLHSLQTIGILCADSSDLFLAKAVYYLEQELQANGYESLLCCTGYNLELKQNYLNLILSKKVDGIILVGSNFIGTTEDENQYIKDVSTQVPIMLLNASFDYPNVYSTLCDDYTTMFEATESMLDSGIADPVYIYNSISYSGRKKLNGFKDALKKHGISDIENRIHKYDGDSQQFNEIADFMDQVAKEAPPFHGVIAADDVLAVGVVKYAQRNHISVPDDLSIIGYNNSMLTTCCIPELTSVDNRLETQTHQLVQTLVGVLSGEEMPKKSIFSGKLIKRGTTLF</sequence>
<dbReference type="Pfam" id="PF13377">
    <property type="entry name" value="Peripla_BP_3"/>
    <property type="match status" value="1"/>
</dbReference>
<dbReference type="PRINTS" id="PR00036">
    <property type="entry name" value="HTHLACI"/>
</dbReference>
<comment type="caution">
    <text evidence="5">The sequence shown here is derived from an EMBL/GenBank/DDBJ whole genome shotgun (WGS) entry which is preliminary data.</text>
</comment>
<accession>C7G7K7</accession>
<dbReference type="EMBL" id="ABYJ02000044">
    <property type="protein sequence ID" value="EEV02155.1"/>
    <property type="molecule type" value="Genomic_DNA"/>
</dbReference>
<dbReference type="InterPro" id="IPR010982">
    <property type="entry name" value="Lambda_DNA-bd_dom_sf"/>
</dbReference>
<dbReference type="InterPro" id="IPR046335">
    <property type="entry name" value="LacI/GalR-like_sensor"/>
</dbReference>
<dbReference type="CDD" id="cd06267">
    <property type="entry name" value="PBP1_LacI_sugar_binding-like"/>
    <property type="match status" value="1"/>
</dbReference>
<dbReference type="SUPFAM" id="SSF53822">
    <property type="entry name" value="Periplasmic binding protein-like I"/>
    <property type="match status" value="1"/>
</dbReference>
<reference evidence="5 6" key="1">
    <citation type="submission" date="2009-08" db="EMBL/GenBank/DDBJ databases">
        <authorList>
            <person name="Weinstock G."/>
            <person name="Sodergren E."/>
            <person name="Clifton S."/>
            <person name="Fulton L."/>
            <person name="Fulton B."/>
            <person name="Courtney L."/>
            <person name="Fronick C."/>
            <person name="Harrison M."/>
            <person name="Strong C."/>
            <person name="Farmer C."/>
            <person name="Delahaunty K."/>
            <person name="Markovic C."/>
            <person name="Hall O."/>
            <person name="Minx P."/>
            <person name="Tomlinson C."/>
            <person name="Mitreva M."/>
            <person name="Nelson J."/>
            <person name="Hou S."/>
            <person name="Wollam A."/>
            <person name="Pepin K.H."/>
            <person name="Johnson M."/>
            <person name="Bhonagiri V."/>
            <person name="Nash W.E."/>
            <person name="Warren W."/>
            <person name="Chinwalla A."/>
            <person name="Mardis E.R."/>
            <person name="Wilson R.K."/>
        </authorList>
    </citation>
    <scope>NUCLEOTIDE SEQUENCE [LARGE SCALE GENOMIC DNA]</scope>
    <source>
        <strain evidence="5 6">L1-82</strain>
    </source>
</reference>
<dbReference type="GO" id="GO:0003700">
    <property type="term" value="F:DNA-binding transcription factor activity"/>
    <property type="evidence" value="ECO:0007669"/>
    <property type="project" value="TreeGrafter"/>
</dbReference>
<dbReference type="Pfam" id="PF00356">
    <property type="entry name" value="LacI"/>
    <property type="match status" value="1"/>
</dbReference>
<proteinExistence type="predicted"/>
<dbReference type="Gene3D" id="1.10.260.40">
    <property type="entry name" value="lambda repressor-like DNA-binding domains"/>
    <property type="match status" value="1"/>
</dbReference>
<dbReference type="GO" id="GO:0000976">
    <property type="term" value="F:transcription cis-regulatory region binding"/>
    <property type="evidence" value="ECO:0007669"/>
    <property type="project" value="TreeGrafter"/>
</dbReference>
<evidence type="ECO:0000256" key="2">
    <source>
        <dbReference type="ARBA" id="ARBA00023125"/>
    </source>
</evidence>
<protein>
    <submittedName>
        <fullName evidence="5">Glucose-resistance amylase regulator</fullName>
    </submittedName>
</protein>
<evidence type="ECO:0000313" key="6">
    <source>
        <dbReference type="Proteomes" id="UP000004828"/>
    </source>
</evidence>
<evidence type="ECO:0000256" key="1">
    <source>
        <dbReference type="ARBA" id="ARBA00023015"/>
    </source>
</evidence>
<dbReference type="PANTHER" id="PTHR30146:SF109">
    <property type="entry name" value="HTH-TYPE TRANSCRIPTIONAL REGULATOR GALS"/>
    <property type="match status" value="1"/>
</dbReference>
<evidence type="ECO:0000259" key="4">
    <source>
        <dbReference type="PROSITE" id="PS50932"/>
    </source>
</evidence>
<dbReference type="PROSITE" id="PS50932">
    <property type="entry name" value="HTH_LACI_2"/>
    <property type="match status" value="1"/>
</dbReference>
<dbReference type="SUPFAM" id="SSF47413">
    <property type="entry name" value="lambda repressor-like DNA-binding domains"/>
    <property type="match status" value="1"/>
</dbReference>
<feature type="domain" description="HTH lacI-type" evidence="4">
    <location>
        <begin position="11"/>
        <end position="65"/>
    </location>
</feature>
<dbReference type="PANTHER" id="PTHR30146">
    <property type="entry name" value="LACI-RELATED TRANSCRIPTIONAL REPRESSOR"/>
    <property type="match status" value="1"/>
</dbReference>
<keyword evidence="2" id="KW-0238">DNA-binding</keyword>
<name>C7G7K7_9FIRM</name>
<dbReference type="InterPro" id="IPR000843">
    <property type="entry name" value="HTH_LacI"/>
</dbReference>
<organism evidence="5 6">
    <name type="scientific">Roseburia intestinalis L1-82</name>
    <dbReference type="NCBI Taxonomy" id="536231"/>
    <lineage>
        <taxon>Bacteria</taxon>
        <taxon>Bacillati</taxon>
        <taxon>Bacillota</taxon>
        <taxon>Clostridia</taxon>
        <taxon>Lachnospirales</taxon>
        <taxon>Lachnospiraceae</taxon>
        <taxon>Roseburia</taxon>
    </lineage>
</organism>
<dbReference type="Proteomes" id="UP000004828">
    <property type="component" value="Unassembled WGS sequence"/>
</dbReference>
<gene>
    <name evidence="5" type="primary">ccpA</name>
    <name evidence="5" type="ORF">ROSINTL182_05881</name>
</gene>
<dbReference type="HOGENOM" id="CLU_037628_6_0_9"/>
<dbReference type="Gene3D" id="3.40.50.2300">
    <property type="match status" value="2"/>
</dbReference>
<dbReference type="CDD" id="cd01392">
    <property type="entry name" value="HTH_LacI"/>
    <property type="match status" value="1"/>
</dbReference>
<keyword evidence="3" id="KW-0804">Transcription</keyword>
<evidence type="ECO:0000256" key="3">
    <source>
        <dbReference type="ARBA" id="ARBA00023163"/>
    </source>
</evidence>
<dbReference type="AlphaFoldDB" id="C7G7K7"/>
<evidence type="ECO:0000313" key="5">
    <source>
        <dbReference type="EMBL" id="EEV02155.1"/>
    </source>
</evidence>
<dbReference type="SMART" id="SM00354">
    <property type="entry name" value="HTH_LACI"/>
    <property type="match status" value="1"/>
</dbReference>
<dbReference type="InterPro" id="IPR028082">
    <property type="entry name" value="Peripla_BP_I"/>
</dbReference>